<keyword evidence="2" id="KW-1185">Reference proteome</keyword>
<accession>A0A9Q1CP15</accession>
<organism evidence="1 2">
    <name type="scientific">Holothuria leucospilota</name>
    <name type="common">Black long sea cucumber</name>
    <name type="synonym">Mertensiothuria leucospilota</name>
    <dbReference type="NCBI Taxonomy" id="206669"/>
    <lineage>
        <taxon>Eukaryota</taxon>
        <taxon>Metazoa</taxon>
        <taxon>Echinodermata</taxon>
        <taxon>Eleutherozoa</taxon>
        <taxon>Echinozoa</taxon>
        <taxon>Holothuroidea</taxon>
        <taxon>Aspidochirotacea</taxon>
        <taxon>Aspidochirotida</taxon>
        <taxon>Holothuriidae</taxon>
        <taxon>Holothuria</taxon>
    </lineage>
</organism>
<proteinExistence type="predicted"/>
<evidence type="ECO:0000313" key="2">
    <source>
        <dbReference type="Proteomes" id="UP001152320"/>
    </source>
</evidence>
<dbReference type="Proteomes" id="UP001152320">
    <property type="component" value="Chromosome 1"/>
</dbReference>
<name>A0A9Q1CP15_HOLLE</name>
<dbReference type="EMBL" id="JAIZAY010000001">
    <property type="protein sequence ID" value="KAJ8048776.1"/>
    <property type="molecule type" value="Genomic_DNA"/>
</dbReference>
<evidence type="ECO:0000313" key="1">
    <source>
        <dbReference type="EMBL" id="KAJ8048776.1"/>
    </source>
</evidence>
<dbReference type="AlphaFoldDB" id="A0A9Q1CP15"/>
<protein>
    <submittedName>
        <fullName evidence="1">Uncharacterized protein</fullName>
    </submittedName>
</protein>
<gene>
    <name evidence="1" type="ORF">HOLleu_01226</name>
</gene>
<comment type="caution">
    <text evidence="1">The sequence shown here is derived from an EMBL/GenBank/DDBJ whole genome shotgun (WGS) entry which is preliminary data.</text>
</comment>
<reference evidence="1" key="1">
    <citation type="submission" date="2021-10" db="EMBL/GenBank/DDBJ databases">
        <title>Tropical sea cucumber genome reveals ecological adaptation and Cuvierian tubules defense mechanism.</title>
        <authorList>
            <person name="Chen T."/>
        </authorList>
    </citation>
    <scope>NUCLEOTIDE SEQUENCE</scope>
    <source>
        <strain evidence="1">Nanhai2018</strain>
        <tissue evidence="1">Muscle</tissue>
    </source>
</reference>
<sequence>MSVRDNDFGVVYARWGRGGSANHLEHFRQDVVILRSYALINEWFENYKKTTMAEMFAGLETRGMEFILRVDVLFF</sequence>